<evidence type="ECO:0000256" key="6">
    <source>
        <dbReference type="ARBA" id="ARBA00022737"/>
    </source>
</evidence>
<keyword evidence="17" id="KW-1185">Reference proteome</keyword>
<keyword evidence="3" id="KW-0963">Cytoplasm</keyword>
<dbReference type="GO" id="GO:0005737">
    <property type="term" value="C:cytoplasm"/>
    <property type="evidence" value="ECO:0007669"/>
    <property type="project" value="UniProtKB-SubCell"/>
</dbReference>
<feature type="domain" description="C3H1-type" evidence="13">
    <location>
        <begin position="138"/>
        <end position="160"/>
    </location>
</feature>
<comment type="similarity">
    <text evidence="10">Belongs to the ARTD/PARP family.</text>
</comment>
<dbReference type="InterPro" id="IPR056226">
    <property type="entry name" value="WH_PARP12"/>
</dbReference>
<evidence type="ECO:0000256" key="10">
    <source>
        <dbReference type="ARBA" id="ARBA00024347"/>
    </source>
</evidence>
<dbReference type="GO" id="GO:0008270">
    <property type="term" value="F:zinc ion binding"/>
    <property type="evidence" value="ECO:0007669"/>
    <property type="project" value="UniProtKB-KW"/>
</dbReference>
<reference evidence="16" key="1">
    <citation type="submission" date="2025-08" db="UniProtKB">
        <authorList>
            <consortium name="Ensembl"/>
        </authorList>
    </citation>
    <scope>IDENTIFICATION</scope>
</reference>
<dbReference type="SUPFAM" id="SSF56399">
    <property type="entry name" value="ADP-ribosylation"/>
    <property type="match status" value="1"/>
</dbReference>
<reference evidence="16" key="2">
    <citation type="submission" date="2025-09" db="UniProtKB">
        <authorList>
            <consortium name="Ensembl"/>
        </authorList>
    </citation>
    <scope>IDENTIFICATION</scope>
</reference>
<proteinExistence type="inferred from homology"/>
<dbReference type="Pfam" id="PF23466">
    <property type="entry name" value="WWE_4"/>
    <property type="match status" value="1"/>
</dbReference>
<dbReference type="Pfam" id="PF25261">
    <property type="entry name" value="zf-CCCH_PARP12"/>
    <property type="match status" value="1"/>
</dbReference>
<dbReference type="PROSITE" id="PS50918">
    <property type="entry name" value="WWE"/>
    <property type="match status" value="1"/>
</dbReference>
<name>A0A3B3ZT69_9GOBI</name>
<keyword evidence="8 11" id="KW-0862">Zinc</keyword>
<dbReference type="CDD" id="cd01439">
    <property type="entry name" value="TCCD_inducible_PARP_like"/>
    <property type="match status" value="1"/>
</dbReference>
<evidence type="ECO:0000256" key="7">
    <source>
        <dbReference type="ARBA" id="ARBA00022771"/>
    </source>
</evidence>
<keyword evidence="12" id="KW-1133">Transmembrane helix</keyword>
<evidence type="ECO:0000259" key="13">
    <source>
        <dbReference type="PROSITE" id="PS50103"/>
    </source>
</evidence>
<evidence type="ECO:0000259" key="14">
    <source>
        <dbReference type="PROSITE" id="PS50918"/>
    </source>
</evidence>
<dbReference type="SUPFAM" id="SSF117839">
    <property type="entry name" value="WWE domain"/>
    <property type="match status" value="1"/>
</dbReference>
<keyword evidence="12" id="KW-0472">Membrane</keyword>
<dbReference type="InterPro" id="IPR012317">
    <property type="entry name" value="Poly(ADP-ribose)pol_cat_dom"/>
</dbReference>
<evidence type="ECO:0000256" key="4">
    <source>
        <dbReference type="ARBA" id="ARBA00022553"/>
    </source>
</evidence>
<dbReference type="InterPro" id="IPR057602">
    <property type="entry name" value="Zfn-CCCH_PARP12"/>
</dbReference>
<dbReference type="Ensembl" id="ENSPMGT00000008227.1">
    <property type="protein sequence ID" value="ENSPMGP00000007735.1"/>
    <property type="gene ID" value="ENSPMGG00000006266.1"/>
</dbReference>
<evidence type="ECO:0000256" key="12">
    <source>
        <dbReference type="SAM" id="Phobius"/>
    </source>
</evidence>
<dbReference type="Gene3D" id="4.10.1000.10">
    <property type="entry name" value="Zinc finger, CCCH-type"/>
    <property type="match status" value="1"/>
</dbReference>
<comment type="subcellular location">
    <subcellularLocation>
        <location evidence="2">Cytoplasm</location>
    </subcellularLocation>
    <subcellularLocation>
        <location evidence="1">Nucleus</location>
    </subcellularLocation>
</comment>
<keyword evidence="6" id="KW-0677">Repeat</keyword>
<evidence type="ECO:0000256" key="9">
    <source>
        <dbReference type="ARBA" id="ARBA00023242"/>
    </source>
</evidence>
<dbReference type="Pfam" id="PF24356">
    <property type="entry name" value="WHD_PARP12"/>
    <property type="match status" value="1"/>
</dbReference>
<accession>A0A3B3ZT69</accession>
<dbReference type="GO" id="GO:0005634">
    <property type="term" value="C:nucleus"/>
    <property type="evidence" value="ECO:0007669"/>
    <property type="project" value="UniProtKB-SubCell"/>
</dbReference>
<evidence type="ECO:0008006" key="18">
    <source>
        <dbReference type="Google" id="ProtNLM"/>
    </source>
</evidence>
<protein>
    <recommendedName>
        <fullName evidence="18">Poly (ADP-ribose) polymerase family, member 12a</fullName>
    </recommendedName>
</protein>
<feature type="transmembrane region" description="Helical" evidence="12">
    <location>
        <begin position="15"/>
        <end position="38"/>
    </location>
</feature>
<dbReference type="InterPro" id="IPR004170">
    <property type="entry name" value="WWE_dom"/>
</dbReference>
<dbReference type="Pfam" id="PF00644">
    <property type="entry name" value="PARP"/>
    <property type="match status" value="1"/>
</dbReference>
<evidence type="ECO:0000313" key="17">
    <source>
        <dbReference type="Proteomes" id="UP000261520"/>
    </source>
</evidence>
<evidence type="ECO:0000256" key="5">
    <source>
        <dbReference type="ARBA" id="ARBA00022723"/>
    </source>
</evidence>
<dbReference type="PANTHER" id="PTHR45740:SF6">
    <property type="entry name" value="PROTEIN MONO-ADP-RIBOSYLTRANSFERASE PARP12"/>
    <property type="match status" value="1"/>
</dbReference>
<keyword evidence="12" id="KW-0812">Transmembrane</keyword>
<keyword evidence="9" id="KW-0539">Nucleus</keyword>
<evidence type="ECO:0000256" key="3">
    <source>
        <dbReference type="ARBA" id="ARBA00022490"/>
    </source>
</evidence>
<keyword evidence="4" id="KW-0597">Phosphoprotein</keyword>
<dbReference type="GO" id="GO:0003950">
    <property type="term" value="F:NAD+ poly-ADP-ribosyltransferase activity"/>
    <property type="evidence" value="ECO:0007669"/>
    <property type="project" value="InterPro"/>
</dbReference>
<dbReference type="Gene3D" id="3.90.228.10">
    <property type="match status" value="1"/>
</dbReference>
<dbReference type="AlphaFoldDB" id="A0A3B3ZT69"/>
<dbReference type="InterPro" id="IPR037197">
    <property type="entry name" value="WWE_dom_sf"/>
</dbReference>
<keyword evidence="5 11" id="KW-0479">Metal-binding</keyword>
<dbReference type="InterPro" id="IPR051712">
    <property type="entry name" value="ARTD-AVP"/>
</dbReference>
<dbReference type="STRING" id="409849.ENSPMGP00000007735"/>
<evidence type="ECO:0000256" key="8">
    <source>
        <dbReference type="ARBA" id="ARBA00022833"/>
    </source>
</evidence>
<feature type="zinc finger region" description="C3H1-type" evidence="11">
    <location>
        <begin position="138"/>
        <end position="160"/>
    </location>
</feature>
<evidence type="ECO:0000259" key="15">
    <source>
        <dbReference type="PROSITE" id="PS51059"/>
    </source>
</evidence>
<dbReference type="GO" id="GO:1990404">
    <property type="term" value="F:NAD+-protein mono-ADP-ribosyltransferase activity"/>
    <property type="evidence" value="ECO:0007669"/>
    <property type="project" value="TreeGrafter"/>
</dbReference>
<feature type="domain" description="WWE" evidence="14">
    <location>
        <begin position="377"/>
        <end position="466"/>
    </location>
</feature>
<dbReference type="PROSITE" id="PS50103">
    <property type="entry name" value="ZF_C3H1"/>
    <property type="match status" value="2"/>
</dbReference>
<dbReference type="Gene3D" id="3.30.720.50">
    <property type="match status" value="1"/>
</dbReference>
<dbReference type="Proteomes" id="UP000261520">
    <property type="component" value="Unplaced"/>
</dbReference>
<dbReference type="PROSITE" id="PS51059">
    <property type="entry name" value="PARP_CATALYTIC"/>
    <property type="match status" value="1"/>
</dbReference>
<dbReference type="Pfam" id="PF02825">
    <property type="entry name" value="WWE"/>
    <property type="match status" value="1"/>
</dbReference>
<dbReference type="InterPro" id="IPR000571">
    <property type="entry name" value="Znf_CCCH"/>
</dbReference>
<dbReference type="PANTHER" id="PTHR45740">
    <property type="entry name" value="POLY [ADP-RIBOSE] POLYMERASE"/>
    <property type="match status" value="1"/>
</dbReference>
<feature type="domain" description="C3H1-type" evidence="13">
    <location>
        <begin position="221"/>
        <end position="243"/>
    </location>
</feature>
<feature type="zinc finger region" description="C3H1-type" evidence="11">
    <location>
        <begin position="221"/>
        <end position="243"/>
    </location>
</feature>
<evidence type="ECO:0000313" key="16">
    <source>
        <dbReference type="Ensembl" id="ENSPMGP00000007735.1"/>
    </source>
</evidence>
<evidence type="ECO:0000256" key="2">
    <source>
        <dbReference type="ARBA" id="ARBA00004496"/>
    </source>
</evidence>
<sequence>LLLLSPLLLSFHPPLLLFFLIVSVSFLGKGKLILRLVFAKRICVFMAKGVSKWILEALCQNQGSLEYRSLNAQLSKHFTVAEETMRTIFFDNNSFAIEEGKEKASGAEIISPDSIIVAKTSARLCQNKTCQGCDNFHLCRYYVCGGCTFKDKCKNSHDLRSPQNAKILEKCDLQGLTEKQIFQLLLQNDPFLLPEICAHYNKGDGESGSCKFNTTCTKLHMCLHFLKGDCTFGLVCKRYHAIGAQGMKLFKQYSNENITGLYKIYRNKLIIQDQKPRPAPGEYHSCRVSESDREEICLFFSVCLCVSERCVRVHWHLPYKWQMWEGESMTWKNMDDMENIEKAYCDPANAMSLVPLVDFIKMIYRGSPVRRLSTASSVSHPPHYILTTEWLWYWRDDGGAWVEYGQVNAQASLSSQTLENIYLADKNGDIEFIAGSQKYKLYFKGGHGLQMYQQNLRYNTIREVRRRPRFVSAHDVEAKLKQETTRISSQSTVVTVPSNWDKKALPEIGYKLVRLSDSALEYKMIVRLFTPTMPQRRITSIKRIQNPSLWKMFQWQKEQMQKRNGANPVNEKHLFHGTDKSLVEAICEQNFDWRMCGVHGTAYGKGSYFARDASYSHKFAAGPRSKVMFVALVLVGDYTKGQSQYVRPPAKGRGTALYDSCVDHVTDPSIFVIFEKHQIYPEYIIKYT</sequence>
<keyword evidence="7 11" id="KW-0863">Zinc-finger</keyword>
<evidence type="ECO:0000256" key="1">
    <source>
        <dbReference type="ARBA" id="ARBA00004123"/>
    </source>
</evidence>
<evidence type="ECO:0000256" key="11">
    <source>
        <dbReference type="PROSITE-ProRule" id="PRU00723"/>
    </source>
</evidence>
<feature type="domain" description="PARP catalytic" evidence="15">
    <location>
        <begin position="496"/>
        <end position="688"/>
    </location>
</feature>
<organism evidence="16 17">
    <name type="scientific">Periophthalmus magnuspinnatus</name>
    <dbReference type="NCBI Taxonomy" id="409849"/>
    <lineage>
        <taxon>Eukaryota</taxon>
        <taxon>Metazoa</taxon>
        <taxon>Chordata</taxon>
        <taxon>Craniata</taxon>
        <taxon>Vertebrata</taxon>
        <taxon>Euteleostomi</taxon>
        <taxon>Actinopterygii</taxon>
        <taxon>Neopterygii</taxon>
        <taxon>Teleostei</taxon>
        <taxon>Neoteleostei</taxon>
        <taxon>Acanthomorphata</taxon>
        <taxon>Gobiaria</taxon>
        <taxon>Gobiiformes</taxon>
        <taxon>Gobioidei</taxon>
        <taxon>Gobiidae</taxon>
        <taxon>Oxudercinae</taxon>
        <taxon>Periophthalmus</taxon>
    </lineage>
</organism>